<dbReference type="Proteomes" id="UP000217103">
    <property type="component" value="Unassembled WGS sequence"/>
</dbReference>
<proteinExistence type="inferred from homology"/>
<evidence type="ECO:0000313" key="2">
    <source>
        <dbReference type="EMBL" id="SDQ42717.1"/>
    </source>
</evidence>
<dbReference type="Pfam" id="PF06013">
    <property type="entry name" value="WXG100"/>
    <property type="match status" value="1"/>
</dbReference>
<sequence length="108" mass="12523">MAQVSEKDLNEAIQWIGESAERIRGIQRTLDTANTDLNVSWQGDSRRAFIRVHQIWHERIDKILQTLIDLSESIRQANTNYRAFNEQAVQEISRIEQLLNAGMPSSMR</sequence>
<dbReference type="STRING" id="35622.SAMN04489764_0638"/>
<dbReference type="InterPro" id="IPR036689">
    <property type="entry name" value="ESAT-6-like_sf"/>
</dbReference>
<protein>
    <recommendedName>
        <fullName evidence="1">ESAT-6-like protein</fullName>
    </recommendedName>
</protein>
<dbReference type="Gene3D" id="1.10.287.1060">
    <property type="entry name" value="ESAT-6-like"/>
    <property type="match status" value="1"/>
</dbReference>
<reference evidence="2 3" key="1">
    <citation type="submission" date="2016-10" db="EMBL/GenBank/DDBJ databases">
        <authorList>
            <person name="de Groot N.N."/>
        </authorList>
    </citation>
    <scope>NUCLEOTIDE SEQUENCE [LARGE SCALE GENOMIC DNA]</scope>
    <source>
        <strain evidence="2 3">DSM 43794</strain>
    </source>
</reference>
<keyword evidence="3" id="KW-1185">Reference proteome</keyword>
<dbReference type="NCBIfam" id="TIGR03930">
    <property type="entry name" value="WXG100_ESAT6"/>
    <property type="match status" value="1"/>
</dbReference>
<dbReference type="AlphaFoldDB" id="A0A1H1ASM4"/>
<name>A0A1H1ASM4_9ACTN</name>
<evidence type="ECO:0000256" key="1">
    <source>
        <dbReference type="RuleBase" id="RU362001"/>
    </source>
</evidence>
<comment type="similarity">
    <text evidence="1">Belongs to the WXG100 family.</text>
</comment>
<accession>A0A1H1ASM4</accession>
<dbReference type="SUPFAM" id="SSF140453">
    <property type="entry name" value="EsxAB dimer-like"/>
    <property type="match status" value="1"/>
</dbReference>
<evidence type="ECO:0000313" key="3">
    <source>
        <dbReference type="Proteomes" id="UP000217103"/>
    </source>
</evidence>
<organism evidence="2 3">
    <name type="scientific">Thermostaphylospora chromogena</name>
    <dbReference type="NCBI Taxonomy" id="35622"/>
    <lineage>
        <taxon>Bacteria</taxon>
        <taxon>Bacillati</taxon>
        <taxon>Actinomycetota</taxon>
        <taxon>Actinomycetes</taxon>
        <taxon>Streptosporangiales</taxon>
        <taxon>Thermomonosporaceae</taxon>
        <taxon>Thermostaphylospora</taxon>
    </lineage>
</organism>
<dbReference type="InterPro" id="IPR010310">
    <property type="entry name" value="T7SS_ESAT-6-like"/>
</dbReference>
<gene>
    <name evidence="2" type="ORF">SAMN04489764_0638</name>
</gene>
<dbReference type="EMBL" id="FNKK01000002">
    <property type="protein sequence ID" value="SDQ42717.1"/>
    <property type="molecule type" value="Genomic_DNA"/>
</dbReference>